<feature type="active site" description="Proton donor/acceptor" evidence="7">
    <location>
        <position position="154"/>
    </location>
</feature>
<sequence length="195" mass="21479">MSRVIHTAEQRPSPTPGRRALLGTLLGLTLLPSARAMSLLALPQPLRPTSAPDDFRPPRPDMADRVLVRKAERRLYLLRDGAVLQSYAIALGFQPLGHKRREGDGRTPEGRYRIDWRNPASRFHRALHISYPGPGDRLRARLHGDDPGGAIMVHGTGPDTRRNGDWTAGCIAVDNAAIEQIWSLVADGTPIEILP</sequence>
<dbReference type="SUPFAM" id="SSF141523">
    <property type="entry name" value="L,D-transpeptidase catalytic domain-like"/>
    <property type="match status" value="1"/>
</dbReference>
<protein>
    <submittedName>
        <fullName evidence="9">L,D-transpeptidase-like protein</fullName>
    </submittedName>
</protein>
<comment type="caution">
    <text evidence="9">The sequence shown here is derived from an EMBL/GenBank/DDBJ whole genome shotgun (WGS) entry which is preliminary data.</text>
</comment>
<evidence type="ECO:0000256" key="3">
    <source>
        <dbReference type="ARBA" id="ARBA00022679"/>
    </source>
</evidence>
<dbReference type="CDD" id="cd16913">
    <property type="entry name" value="YkuD_like"/>
    <property type="match status" value="1"/>
</dbReference>
<keyword evidence="5 7" id="KW-0573">Peptidoglycan synthesis</keyword>
<evidence type="ECO:0000313" key="10">
    <source>
        <dbReference type="Proteomes" id="UP000295247"/>
    </source>
</evidence>
<dbReference type="PANTHER" id="PTHR36699">
    <property type="entry name" value="LD-TRANSPEPTIDASE"/>
    <property type="match status" value="1"/>
</dbReference>
<dbReference type="Proteomes" id="UP000295247">
    <property type="component" value="Unassembled WGS sequence"/>
</dbReference>
<dbReference type="GO" id="GO:0071555">
    <property type="term" value="P:cell wall organization"/>
    <property type="evidence" value="ECO:0007669"/>
    <property type="project" value="UniProtKB-UniRule"/>
</dbReference>
<keyword evidence="3" id="KW-0808">Transferase</keyword>
<dbReference type="GO" id="GO:0008360">
    <property type="term" value="P:regulation of cell shape"/>
    <property type="evidence" value="ECO:0007669"/>
    <property type="project" value="UniProtKB-UniRule"/>
</dbReference>
<keyword evidence="4 7" id="KW-0133">Cell shape</keyword>
<dbReference type="RefSeq" id="WP_132229157.1">
    <property type="nucleotide sequence ID" value="NZ_NRRH01000017.1"/>
</dbReference>
<dbReference type="AlphaFoldDB" id="A0A4R4ADH0"/>
<dbReference type="GO" id="GO:0016740">
    <property type="term" value="F:transferase activity"/>
    <property type="evidence" value="ECO:0007669"/>
    <property type="project" value="UniProtKB-KW"/>
</dbReference>
<dbReference type="PANTHER" id="PTHR36699:SF1">
    <property type="entry name" value="L,D-TRANSPEPTIDASE YAFK-RELATED"/>
    <property type="match status" value="1"/>
</dbReference>
<evidence type="ECO:0000256" key="5">
    <source>
        <dbReference type="ARBA" id="ARBA00022984"/>
    </source>
</evidence>
<dbReference type="GO" id="GO:0009252">
    <property type="term" value="P:peptidoglycan biosynthetic process"/>
    <property type="evidence" value="ECO:0007669"/>
    <property type="project" value="UniProtKB-UniPathway"/>
</dbReference>
<feature type="domain" description="L,D-TPase catalytic" evidence="8">
    <location>
        <begin position="64"/>
        <end position="194"/>
    </location>
</feature>
<name>A0A4R4ADH0_MARGR</name>
<gene>
    <name evidence="9" type="ORF">EDC29_103332</name>
</gene>
<dbReference type="UniPathway" id="UPA00219"/>
<evidence type="ECO:0000256" key="2">
    <source>
        <dbReference type="ARBA" id="ARBA00005992"/>
    </source>
</evidence>
<evidence type="ECO:0000256" key="1">
    <source>
        <dbReference type="ARBA" id="ARBA00004752"/>
    </source>
</evidence>
<dbReference type="InterPro" id="IPR038063">
    <property type="entry name" value="Transpep_catalytic_dom"/>
</dbReference>
<proteinExistence type="inferred from homology"/>
<dbReference type="PROSITE" id="PS52029">
    <property type="entry name" value="LD_TPASE"/>
    <property type="match status" value="1"/>
</dbReference>
<accession>A0A4R4ADH0</accession>
<dbReference type="Gene3D" id="2.40.440.10">
    <property type="entry name" value="L,D-transpeptidase catalytic domain-like"/>
    <property type="match status" value="1"/>
</dbReference>
<evidence type="ECO:0000256" key="6">
    <source>
        <dbReference type="ARBA" id="ARBA00023316"/>
    </source>
</evidence>
<organism evidence="9 10">
    <name type="scientific">Marichromatium gracile</name>
    <name type="common">Chromatium gracile</name>
    <dbReference type="NCBI Taxonomy" id="1048"/>
    <lineage>
        <taxon>Bacteria</taxon>
        <taxon>Pseudomonadati</taxon>
        <taxon>Pseudomonadota</taxon>
        <taxon>Gammaproteobacteria</taxon>
        <taxon>Chromatiales</taxon>
        <taxon>Chromatiaceae</taxon>
        <taxon>Marichromatium</taxon>
    </lineage>
</organism>
<dbReference type="EMBL" id="SMDC01000003">
    <property type="protein sequence ID" value="TCW37133.1"/>
    <property type="molecule type" value="Genomic_DNA"/>
</dbReference>
<dbReference type="Pfam" id="PF03734">
    <property type="entry name" value="YkuD"/>
    <property type="match status" value="1"/>
</dbReference>
<comment type="similarity">
    <text evidence="2">Belongs to the YkuD family.</text>
</comment>
<evidence type="ECO:0000256" key="4">
    <source>
        <dbReference type="ARBA" id="ARBA00022960"/>
    </source>
</evidence>
<dbReference type="InterPro" id="IPR005490">
    <property type="entry name" value="LD_TPept_cat_dom"/>
</dbReference>
<evidence type="ECO:0000256" key="7">
    <source>
        <dbReference type="PROSITE-ProRule" id="PRU01373"/>
    </source>
</evidence>
<reference evidence="9 10" key="1">
    <citation type="submission" date="2019-03" db="EMBL/GenBank/DDBJ databases">
        <title>Genomic Encyclopedia of Type Strains, Phase IV (KMG-IV): sequencing the most valuable type-strain genomes for metagenomic binning, comparative biology and taxonomic classification.</title>
        <authorList>
            <person name="Goeker M."/>
        </authorList>
    </citation>
    <scope>NUCLEOTIDE SEQUENCE [LARGE SCALE GENOMIC DNA]</scope>
    <source>
        <strain evidence="9 10">DSM 203</strain>
    </source>
</reference>
<evidence type="ECO:0000259" key="8">
    <source>
        <dbReference type="PROSITE" id="PS52029"/>
    </source>
</evidence>
<dbReference type="GO" id="GO:0004180">
    <property type="term" value="F:carboxypeptidase activity"/>
    <property type="evidence" value="ECO:0007669"/>
    <property type="project" value="UniProtKB-ARBA"/>
</dbReference>
<evidence type="ECO:0000313" key="9">
    <source>
        <dbReference type="EMBL" id="TCW37133.1"/>
    </source>
</evidence>
<comment type="pathway">
    <text evidence="1 7">Cell wall biogenesis; peptidoglycan biosynthesis.</text>
</comment>
<feature type="active site" description="Nucleophile" evidence="7">
    <location>
        <position position="170"/>
    </location>
</feature>
<keyword evidence="6 7" id="KW-0961">Cell wall biogenesis/degradation</keyword>